<dbReference type="Pfam" id="PF01904">
    <property type="entry name" value="DUF72"/>
    <property type="match status" value="1"/>
</dbReference>
<accession>A0A0L0DM04</accession>
<dbReference type="OrthoDB" id="10267663at2759"/>
<evidence type="ECO:0000313" key="3">
    <source>
        <dbReference type="Proteomes" id="UP000054408"/>
    </source>
</evidence>
<dbReference type="AlphaFoldDB" id="A0A0L0DM04"/>
<dbReference type="eggNOG" id="ENOG502S9RJ">
    <property type="taxonomic scope" value="Eukaryota"/>
</dbReference>
<dbReference type="SUPFAM" id="SSF117396">
    <property type="entry name" value="TM1631-like"/>
    <property type="match status" value="1"/>
</dbReference>
<dbReference type="OMA" id="THNACIV"/>
<reference evidence="2 3" key="1">
    <citation type="submission" date="2010-05" db="EMBL/GenBank/DDBJ databases">
        <title>The Genome Sequence of Thecamonas trahens ATCC 50062.</title>
        <authorList>
            <consortium name="The Broad Institute Genome Sequencing Platform"/>
            <person name="Russ C."/>
            <person name="Cuomo C."/>
            <person name="Shea T."/>
            <person name="Young S.K."/>
            <person name="Zeng Q."/>
            <person name="Koehrsen M."/>
            <person name="Haas B."/>
            <person name="Borodovsky M."/>
            <person name="Guigo R."/>
            <person name="Alvarado L."/>
            <person name="Berlin A."/>
            <person name="Bochicchio J."/>
            <person name="Borenstein D."/>
            <person name="Chapman S."/>
            <person name="Chen Z."/>
            <person name="Freedman E."/>
            <person name="Gellesch M."/>
            <person name="Goldberg J."/>
            <person name="Griggs A."/>
            <person name="Gujja S."/>
            <person name="Heilman E."/>
            <person name="Heiman D."/>
            <person name="Hepburn T."/>
            <person name="Howarth C."/>
            <person name="Jen D."/>
            <person name="Larson L."/>
            <person name="Mehta T."/>
            <person name="Park D."/>
            <person name="Pearson M."/>
            <person name="Roberts A."/>
            <person name="Saif S."/>
            <person name="Shenoy N."/>
            <person name="Sisk P."/>
            <person name="Stolte C."/>
            <person name="Sykes S."/>
            <person name="Thomson T."/>
            <person name="Walk T."/>
            <person name="White J."/>
            <person name="Yandava C."/>
            <person name="Burger G."/>
            <person name="Gray M.W."/>
            <person name="Holland P.W.H."/>
            <person name="King N."/>
            <person name="Lang F.B.F."/>
            <person name="Roger A.J."/>
            <person name="Ruiz-Trillo I."/>
            <person name="Lander E."/>
            <person name="Nusbaum C."/>
        </authorList>
    </citation>
    <scope>NUCLEOTIDE SEQUENCE [LARGE SCALE GENOMIC DNA]</scope>
    <source>
        <strain evidence="2 3">ATCC 50062</strain>
    </source>
</reference>
<dbReference type="STRING" id="461836.A0A0L0DM04"/>
<evidence type="ECO:0000256" key="1">
    <source>
        <dbReference type="SAM" id="MobiDB-lite"/>
    </source>
</evidence>
<dbReference type="RefSeq" id="XP_013755465.1">
    <property type="nucleotide sequence ID" value="XM_013900011.1"/>
</dbReference>
<dbReference type="PANTHER" id="PTHR30348:SF4">
    <property type="entry name" value="DUF72 DOMAIN-CONTAINING PROTEIN"/>
    <property type="match status" value="1"/>
</dbReference>
<dbReference type="EMBL" id="GL349472">
    <property type="protein sequence ID" value="KNC52423.1"/>
    <property type="molecule type" value="Genomic_DNA"/>
</dbReference>
<dbReference type="InterPro" id="IPR002763">
    <property type="entry name" value="DUF72"/>
</dbReference>
<protein>
    <recommendedName>
        <fullName evidence="4">DUF72 domain-containing protein</fullName>
    </recommendedName>
</protein>
<evidence type="ECO:0008006" key="4">
    <source>
        <dbReference type="Google" id="ProtNLM"/>
    </source>
</evidence>
<evidence type="ECO:0000313" key="2">
    <source>
        <dbReference type="EMBL" id="KNC52423.1"/>
    </source>
</evidence>
<proteinExistence type="predicted"/>
<dbReference type="PANTHER" id="PTHR30348">
    <property type="entry name" value="UNCHARACTERIZED PROTEIN YECE"/>
    <property type="match status" value="1"/>
</dbReference>
<dbReference type="GeneID" id="25567103"/>
<name>A0A0L0DM04_THETB</name>
<dbReference type="Gene3D" id="3.20.20.410">
    <property type="entry name" value="Protein of unknown function UPF0759"/>
    <property type="match status" value="1"/>
</dbReference>
<feature type="compositionally biased region" description="Acidic residues" evidence="1">
    <location>
        <begin position="311"/>
        <end position="320"/>
    </location>
</feature>
<feature type="region of interest" description="Disordered" evidence="1">
    <location>
        <begin position="276"/>
        <end position="353"/>
    </location>
</feature>
<sequence>MSSGAETTPPGVLRCGHAGFSSPEWRKGVFFPHGLKKDQEFFHYANRYPTCEMNTSFYGIPRESTIQGWAKQATGRSFQYAIKVPKSVTHESQLEDPGDTIRFLWKRLAPLRKVGALGPLLFQLPPRFARSLDKLQQLALVLHELDDKEHLRVAFEFRHPSWFRADVYAVLRANNWALVLSSHPDLPWVEELTADWTYIRFHGIRLLHEDNYTDDELTTFTTRIKRWLADGKDVFAYFQFDKGSTGLNNAATLITQVTGKAPKPQAPAKGTLMSFFGKRKRDSPPPSAVPDDGADDIASSSSSSTQPIALDGDDDNDDADTNPSPTKRHKPLSAAPVVIDLSPEPAPALDPGA</sequence>
<keyword evidence="3" id="KW-1185">Reference proteome</keyword>
<dbReference type="InterPro" id="IPR036520">
    <property type="entry name" value="UPF0759_sf"/>
</dbReference>
<gene>
    <name evidence="2" type="ORF">AMSG_08400</name>
</gene>
<organism evidence="2 3">
    <name type="scientific">Thecamonas trahens ATCC 50062</name>
    <dbReference type="NCBI Taxonomy" id="461836"/>
    <lineage>
        <taxon>Eukaryota</taxon>
        <taxon>Apusozoa</taxon>
        <taxon>Apusomonadida</taxon>
        <taxon>Apusomonadidae</taxon>
        <taxon>Thecamonas</taxon>
    </lineage>
</organism>
<dbReference type="Proteomes" id="UP000054408">
    <property type="component" value="Unassembled WGS sequence"/>
</dbReference>
<feature type="compositionally biased region" description="Pro residues" evidence="1">
    <location>
        <begin position="344"/>
        <end position="353"/>
    </location>
</feature>